<keyword evidence="5 6" id="KW-0804">Transcription</keyword>
<dbReference type="GO" id="GO:0005829">
    <property type="term" value="C:cytosol"/>
    <property type="evidence" value="ECO:0007669"/>
    <property type="project" value="TreeGrafter"/>
</dbReference>
<evidence type="ECO:0000313" key="9">
    <source>
        <dbReference type="EMBL" id="GED22447.1"/>
    </source>
</evidence>
<dbReference type="OrthoDB" id="9781053at2"/>
<dbReference type="Gene3D" id="1.10.10.200">
    <property type="match status" value="1"/>
</dbReference>
<evidence type="ECO:0000256" key="1">
    <source>
        <dbReference type="ARBA" id="ARBA00008724"/>
    </source>
</evidence>
<feature type="domain" description="TACO1/YebC-like second and third" evidence="7">
    <location>
        <begin position="82"/>
        <end position="238"/>
    </location>
</feature>
<dbReference type="Pfam" id="PF01709">
    <property type="entry name" value="Transcrip_reg"/>
    <property type="match status" value="1"/>
</dbReference>
<gene>
    <name evidence="9" type="primary">pmpR</name>
    <name evidence="9" type="ORF">HHA01_14240</name>
</gene>
<reference evidence="9 10" key="1">
    <citation type="submission" date="2019-06" db="EMBL/GenBank/DDBJ databases">
        <title>Whole genome shotgun sequence of Halomonas halmophila NBRC 15537.</title>
        <authorList>
            <person name="Hosoyama A."/>
            <person name="Uohara A."/>
            <person name="Ohji S."/>
            <person name="Ichikawa N."/>
        </authorList>
    </citation>
    <scope>NUCLEOTIDE SEQUENCE [LARGE SCALE GENOMIC DNA]</scope>
    <source>
        <strain evidence="9 10">NBRC 15537</strain>
    </source>
</reference>
<dbReference type="InterPro" id="IPR048300">
    <property type="entry name" value="TACO1_YebC-like_2nd/3rd_dom"/>
</dbReference>
<dbReference type="FunFam" id="1.10.10.200:FF:000001">
    <property type="entry name" value="Probable transcriptional regulatory protein YebC"/>
    <property type="match status" value="1"/>
</dbReference>
<evidence type="ECO:0000259" key="7">
    <source>
        <dbReference type="Pfam" id="PF01709"/>
    </source>
</evidence>
<dbReference type="PANTHER" id="PTHR12532:SF6">
    <property type="entry name" value="TRANSCRIPTIONAL REGULATORY PROTEIN YEBC-RELATED"/>
    <property type="match status" value="1"/>
</dbReference>
<comment type="caution">
    <text evidence="9">The sequence shown here is derived from an EMBL/GenBank/DDBJ whole genome shotgun (WGS) entry which is preliminary data.</text>
</comment>
<dbReference type="NCBIfam" id="NF001030">
    <property type="entry name" value="PRK00110.1"/>
    <property type="match status" value="1"/>
</dbReference>
<dbReference type="InterPro" id="IPR026564">
    <property type="entry name" value="Transcrip_reg_TACO1-like_dom3"/>
</dbReference>
<name>A0A4Y4EZ40_9GAMM</name>
<comment type="similarity">
    <text evidence="1 6">Belongs to the TACO1 family.</text>
</comment>
<dbReference type="InterPro" id="IPR029072">
    <property type="entry name" value="YebC-like"/>
</dbReference>
<dbReference type="PANTHER" id="PTHR12532">
    <property type="entry name" value="TRANSLATIONAL ACTIVATOR OF CYTOCHROME C OXIDASE 1"/>
    <property type="match status" value="1"/>
</dbReference>
<organism evidence="9 10">
    <name type="scientific">Halomonas halmophila</name>
    <dbReference type="NCBI Taxonomy" id="252"/>
    <lineage>
        <taxon>Bacteria</taxon>
        <taxon>Pseudomonadati</taxon>
        <taxon>Pseudomonadota</taxon>
        <taxon>Gammaproteobacteria</taxon>
        <taxon>Oceanospirillales</taxon>
        <taxon>Halomonadaceae</taxon>
        <taxon>Halomonas</taxon>
    </lineage>
</organism>
<dbReference type="AlphaFoldDB" id="A0A4Y4EZ40"/>
<dbReference type="GO" id="GO:0003677">
    <property type="term" value="F:DNA binding"/>
    <property type="evidence" value="ECO:0007669"/>
    <property type="project" value="UniProtKB-UniRule"/>
</dbReference>
<accession>A0A4Y4EZ40</accession>
<dbReference type="RefSeq" id="WP_141319202.1">
    <property type="nucleotide sequence ID" value="NZ_BJOC01000019.1"/>
</dbReference>
<dbReference type="EMBL" id="BJOC01000019">
    <property type="protein sequence ID" value="GED22447.1"/>
    <property type="molecule type" value="Genomic_DNA"/>
</dbReference>
<keyword evidence="10" id="KW-1185">Reference proteome</keyword>
<dbReference type="NCBIfam" id="TIGR01033">
    <property type="entry name" value="YebC/PmpR family DNA-binding transcriptional regulator"/>
    <property type="match status" value="1"/>
</dbReference>
<dbReference type="InterPro" id="IPR002876">
    <property type="entry name" value="Transcrip_reg_TACO1-like"/>
</dbReference>
<proteinExistence type="inferred from homology"/>
<feature type="domain" description="TACO1/YebC-like N-terminal" evidence="8">
    <location>
        <begin position="5"/>
        <end position="76"/>
    </location>
</feature>
<evidence type="ECO:0000256" key="3">
    <source>
        <dbReference type="ARBA" id="ARBA00023015"/>
    </source>
</evidence>
<evidence type="ECO:0000256" key="4">
    <source>
        <dbReference type="ARBA" id="ARBA00023125"/>
    </source>
</evidence>
<evidence type="ECO:0000256" key="2">
    <source>
        <dbReference type="ARBA" id="ARBA00022490"/>
    </source>
</evidence>
<sequence length="252" mass="27468">MAGHSKWANIKHRKAAQDARRGKIFNKLIRELSVAARHGGGDPADNPRLRAAIDKALSNNMTKDTIQRAVDRGAGNVDGDAMEEVVYEGYGPEGVAVMVEAMTDNRNRTVSEVRHAFNKQGGNLGTTGSVAFMFHRQGRLTLPEDTSEEAAMEATLDAEPEEIETLDDGRLEVVTSPDSFGTIKDALVEAGMEPSASDVGLFPDNYTRIADADLGRRIIKLVDRLEDLDDVQNVFTNADFDDAILESLHDEG</sequence>
<comment type="subcellular location">
    <subcellularLocation>
        <location evidence="6">Cytoplasm</location>
    </subcellularLocation>
</comment>
<keyword evidence="2 6" id="KW-0963">Cytoplasm</keyword>
<keyword evidence="4 6" id="KW-0238">DNA-binding</keyword>
<protein>
    <recommendedName>
        <fullName evidence="6">Probable transcriptional regulatory protein HHA01_14240</fullName>
    </recommendedName>
</protein>
<evidence type="ECO:0000256" key="5">
    <source>
        <dbReference type="ARBA" id="ARBA00023163"/>
    </source>
</evidence>
<dbReference type="InterPro" id="IPR049083">
    <property type="entry name" value="TACO1_YebC_N"/>
</dbReference>
<dbReference type="NCBIfam" id="NF009044">
    <property type="entry name" value="PRK12378.1"/>
    <property type="match status" value="1"/>
</dbReference>
<evidence type="ECO:0000256" key="6">
    <source>
        <dbReference type="HAMAP-Rule" id="MF_00693"/>
    </source>
</evidence>
<dbReference type="Pfam" id="PF20772">
    <property type="entry name" value="TACO1_YebC_N"/>
    <property type="match status" value="1"/>
</dbReference>
<dbReference type="GO" id="GO:0006355">
    <property type="term" value="P:regulation of DNA-templated transcription"/>
    <property type="evidence" value="ECO:0007669"/>
    <property type="project" value="UniProtKB-UniRule"/>
</dbReference>
<dbReference type="SUPFAM" id="SSF75625">
    <property type="entry name" value="YebC-like"/>
    <property type="match status" value="1"/>
</dbReference>
<evidence type="ECO:0000259" key="8">
    <source>
        <dbReference type="Pfam" id="PF20772"/>
    </source>
</evidence>
<dbReference type="Proteomes" id="UP000319812">
    <property type="component" value="Unassembled WGS sequence"/>
</dbReference>
<evidence type="ECO:0000313" key="10">
    <source>
        <dbReference type="Proteomes" id="UP000319812"/>
    </source>
</evidence>
<dbReference type="InterPro" id="IPR017856">
    <property type="entry name" value="Integrase-like_N"/>
</dbReference>
<dbReference type="HAMAP" id="MF_00693">
    <property type="entry name" value="Transcrip_reg_TACO1"/>
    <property type="match status" value="1"/>
</dbReference>
<keyword evidence="3 6" id="KW-0805">Transcription regulation</keyword>
<dbReference type="Gene3D" id="3.30.70.980">
    <property type="match status" value="2"/>
</dbReference>